<keyword evidence="1" id="KW-0472">Membrane</keyword>
<feature type="non-terminal residue" evidence="2">
    <location>
        <position position="95"/>
    </location>
</feature>
<proteinExistence type="predicted"/>
<accession>A0ABN7WNM4</accession>
<keyword evidence="1" id="KW-0812">Transmembrane</keyword>
<sequence length="95" mass="11037">MELSNLKDSGGIVWAIPLISLMINISSKIVKENLDDRDKKDQYYCLESELLEDIPLDNIHEKTLEKLEKIAKDLINSEDFKRLVNDVSKNYKRKA</sequence>
<evidence type="ECO:0000313" key="2">
    <source>
        <dbReference type="EMBL" id="CAG8835146.1"/>
    </source>
</evidence>
<name>A0ABN7WNM4_GIGMA</name>
<dbReference type="EMBL" id="CAJVQB010050903">
    <property type="protein sequence ID" value="CAG8835146.1"/>
    <property type="molecule type" value="Genomic_DNA"/>
</dbReference>
<protein>
    <submittedName>
        <fullName evidence="2">3588_t:CDS:1</fullName>
    </submittedName>
</protein>
<dbReference type="Gene3D" id="3.40.1090.10">
    <property type="entry name" value="Cytosolic phospholipase A2 catalytic domain"/>
    <property type="match status" value="1"/>
</dbReference>
<feature type="transmembrane region" description="Helical" evidence="1">
    <location>
        <begin position="12"/>
        <end position="30"/>
    </location>
</feature>
<evidence type="ECO:0000256" key="1">
    <source>
        <dbReference type="SAM" id="Phobius"/>
    </source>
</evidence>
<dbReference type="Proteomes" id="UP000789901">
    <property type="component" value="Unassembled WGS sequence"/>
</dbReference>
<organism evidence="2 3">
    <name type="scientific">Gigaspora margarita</name>
    <dbReference type="NCBI Taxonomy" id="4874"/>
    <lineage>
        <taxon>Eukaryota</taxon>
        <taxon>Fungi</taxon>
        <taxon>Fungi incertae sedis</taxon>
        <taxon>Mucoromycota</taxon>
        <taxon>Glomeromycotina</taxon>
        <taxon>Glomeromycetes</taxon>
        <taxon>Diversisporales</taxon>
        <taxon>Gigasporaceae</taxon>
        <taxon>Gigaspora</taxon>
    </lineage>
</organism>
<keyword evidence="1" id="KW-1133">Transmembrane helix</keyword>
<comment type="caution">
    <text evidence="2">The sequence shown here is derived from an EMBL/GenBank/DDBJ whole genome shotgun (WGS) entry which is preliminary data.</text>
</comment>
<keyword evidence="3" id="KW-1185">Reference proteome</keyword>
<gene>
    <name evidence="2" type="ORF">GMARGA_LOCUS32420</name>
</gene>
<evidence type="ECO:0000313" key="3">
    <source>
        <dbReference type="Proteomes" id="UP000789901"/>
    </source>
</evidence>
<reference evidence="2 3" key="1">
    <citation type="submission" date="2021-06" db="EMBL/GenBank/DDBJ databases">
        <authorList>
            <person name="Kallberg Y."/>
            <person name="Tangrot J."/>
            <person name="Rosling A."/>
        </authorList>
    </citation>
    <scope>NUCLEOTIDE SEQUENCE [LARGE SCALE GENOMIC DNA]</scope>
    <source>
        <strain evidence="2 3">120-4 pot B 10/14</strain>
    </source>
</reference>